<feature type="chain" id="PRO_5036881689" description="Histidine kinase/HSP90-like ATPase domain-containing protein" evidence="3">
    <location>
        <begin position="24"/>
        <end position="1011"/>
    </location>
</feature>
<evidence type="ECO:0000256" key="1">
    <source>
        <dbReference type="ARBA" id="ARBA00022553"/>
    </source>
</evidence>
<dbReference type="Gene3D" id="3.30.565.10">
    <property type="entry name" value="Histidine kinase-like ATPase, C-terminal domain"/>
    <property type="match status" value="1"/>
</dbReference>
<comment type="caution">
    <text evidence="5">The sequence shown here is derived from an EMBL/GenBank/DDBJ whole genome shotgun (WGS) entry which is preliminary data.</text>
</comment>
<dbReference type="InterPro" id="IPR011110">
    <property type="entry name" value="Reg_prop"/>
</dbReference>
<dbReference type="AlphaFoldDB" id="A0A917HPB4"/>
<dbReference type="SUPFAM" id="SSF63829">
    <property type="entry name" value="Calcium-dependent phosphotriesterase"/>
    <property type="match status" value="1"/>
</dbReference>
<name>A0A917HPB4_9SPHI</name>
<dbReference type="InterPro" id="IPR011047">
    <property type="entry name" value="Quinoprotein_ADH-like_sf"/>
</dbReference>
<dbReference type="GO" id="GO:0000155">
    <property type="term" value="F:phosphorelay sensor kinase activity"/>
    <property type="evidence" value="ECO:0007669"/>
    <property type="project" value="TreeGrafter"/>
</dbReference>
<reference evidence="5" key="2">
    <citation type="submission" date="2020-09" db="EMBL/GenBank/DDBJ databases">
        <authorList>
            <person name="Sun Q."/>
            <person name="Zhou Y."/>
        </authorList>
    </citation>
    <scope>NUCLEOTIDE SEQUENCE</scope>
    <source>
        <strain evidence="5">CGMCC 1.12195</strain>
    </source>
</reference>
<dbReference type="InterPro" id="IPR036890">
    <property type="entry name" value="HATPase_C_sf"/>
</dbReference>
<evidence type="ECO:0000313" key="6">
    <source>
        <dbReference type="Proteomes" id="UP000660862"/>
    </source>
</evidence>
<dbReference type="SMART" id="SM00387">
    <property type="entry name" value="HATPase_c"/>
    <property type="match status" value="1"/>
</dbReference>
<evidence type="ECO:0000313" key="5">
    <source>
        <dbReference type="EMBL" id="GGG86011.1"/>
    </source>
</evidence>
<dbReference type="PANTHER" id="PTHR43547:SF2">
    <property type="entry name" value="HYBRID SIGNAL TRANSDUCTION HISTIDINE KINASE C"/>
    <property type="match status" value="1"/>
</dbReference>
<dbReference type="InterPro" id="IPR015943">
    <property type="entry name" value="WD40/YVTN_repeat-like_dom_sf"/>
</dbReference>
<sequence>MRQFQITLSLTFVLIAFSLSSVASIARHTDSITVTHIAQEEGLSQLGALAMDFDDKGYLWIGTENGLNRFNGYQMKVYKASDAGGNLPDDHIRSMYYANDTLWLATNTHSICAYLMAEDRFVDFQSQLNIEQYPFVKFGYTLYPASGSLLIAGTIGHCVLIDRNKLTFEVLSIPDATDNDYVTSIMELSPRRYLVGTYASGVYLLDVVNRSIRPISELAPLKSKSINTFFKLSPERILIGIEGGLYEYHEKHRALRKIRDITIKSLHRWDDHTLLAGGFNEAYFIQNDTSWQKVIFLDQAERELQADILHVKRDQLGGIWIGTAGRGVFYYHPHQHKFVPSRITASNSPKKDFISIFHFIRDGDNLWMATDLGFVRHDLHRGEYKLYRTDFLEYALTKDANQTIWAGGFGQGLVRYNRQKDRFDPVPLPFADKDIIQITPVSPDTVWVHTWSSGIYALNVRNYGVNPRQIHGQQLVRSRTSFIDASGAIWIGSDEGLYRIKGDQSVHYDSLSNSRVFAITEDPENNIWVGTAKGLNCINPKTGQITKYIQQPGLPNDFIYSVESDQKGNIWVSTNYGVSVLDHRHRTFKNYTENDGLQNNEFNGKAGYKDSIGYLYFGGMNGFNSFHPDSVYVNRKVGKTLIENVYLFGRPIYKNIPYTDTLTFSHNQNVITFDFASLNYLWAKKNRYQFILEGFDKTWRPITADRSTTYTNLDPGTYTFKVKGSNNELLWGESDTMTIIIRSPWYASIWFRLAAGILLVLAVVGTFAYKSYKQKKMNLKLFAMVNTRTEELHQANQALNLSLETTQKQKENISFLMQELNHRVKNNLQLITSLIDIQSFEIEDMAIQEKLRILQSRVFTVSKIHDIFNNKNTEDSIRSDRFITNLANDLIVFSGLAIDLDIKVDPIYFPVNKLTHLGLIMNELITNSIKHAFVDQQETKRIGILFADESNQWKFVYRDNGSGFKNIETTIDGKKGVNLVKNLARELKGTITLTNDSGAVFTCCFPKTNTI</sequence>
<feature type="transmembrane region" description="Helical" evidence="2">
    <location>
        <begin position="749"/>
        <end position="769"/>
    </location>
</feature>
<organism evidence="5 6">
    <name type="scientific">Parapedobacter pyrenivorans</name>
    <dbReference type="NCBI Taxonomy" id="1305674"/>
    <lineage>
        <taxon>Bacteria</taxon>
        <taxon>Pseudomonadati</taxon>
        <taxon>Bacteroidota</taxon>
        <taxon>Sphingobacteriia</taxon>
        <taxon>Sphingobacteriales</taxon>
        <taxon>Sphingobacteriaceae</taxon>
        <taxon>Parapedobacter</taxon>
    </lineage>
</organism>
<keyword evidence="2" id="KW-1133">Transmembrane helix</keyword>
<dbReference type="Gene3D" id="2.130.10.10">
    <property type="entry name" value="YVTN repeat-like/Quinoprotein amine dehydrogenase"/>
    <property type="match status" value="2"/>
</dbReference>
<evidence type="ECO:0000256" key="2">
    <source>
        <dbReference type="SAM" id="Phobius"/>
    </source>
</evidence>
<dbReference type="InterPro" id="IPR011123">
    <property type="entry name" value="Y_Y_Y"/>
</dbReference>
<dbReference type="SUPFAM" id="SSF50998">
    <property type="entry name" value="Quinoprotein alcohol dehydrogenase-like"/>
    <property type="match status" value="1"/>
</dbReference>
<feature type="domain" description="Histidine kinase/HSP90-like ATPase" evidence="4">
    <location>
        <begin position="912"/>
        <end position="1009"/>
    </location>
</feature>
<evidence type="ECO:0000256" key="3">
    <source>
        <dbReference type="SAM" id="SignalP"/>
    </source>
</evidence>
<dbReference type="SUPFAM" id="SSF55874">
    <property type="entry name" value="ATPase domain of HSP90 chaperone/DNA topoisomerase II/histidine kinase"/>
    <property type="match status" value="1"/>
</dbReference>
<gene>
    <name evidence="5" type="ORF">GCM10007415_19340</name>
</gene>
<dbReference type="InterPro" id="IPR013783">
    <property type="entry name" value="Ig-like_fold"/>
</dbReference>
<keyword evidence="1" id="KW-0597">Phosphoprotein</keyword>
<reference evidence="5" key="1">
    <citation type="journal article" date="2014" name="Int. J. Syst. Evol. Microbiol.">
        <title>Complete genome sequence of Corynebacterium casei LMG S-19264T (=DSM 44701T), isolated from a smear-ripened cheese.</title>
        <authorList>
            <consortium name="US DOE Joint Genome Institute (JGI-PGF)"/>
            <person name="Walter F."/>
            <person name="Albersmeier A."/>
            <person name="Kalinowski J."/>
            <person name="Ruckert C."/>
        </authorList>
    </citation>
    <scope>NUCLEOTIDE SEQUENCE</scope>
    <source>
        <strain evidence="5">CGMCC 1.12195</strain>
    </source>
</reference>
<evidence type="ECO:0000259" key="4">
    <source>
        <dbReference type="SMART" id="SM00387"/>
    </source>
</evidence>
<dbReference type="Gene3D" id="2.60.40.10">
    <property type="entry name" value="Immunoglobulins"/>
    <property type="match status" value="1"/>
</dbReference>
<keyword evidence="2" id="KW-0812">Transmembrane</keyword>
<keyword evidence="2" id="KW-0472">Membrane</keyword>
<keyword evidence="6" id="KW-1185">Reference proteome</keyword>
<dbReference type="InterPro" id="IPR011495">
    <property type="entry name" value="Sig_transdc_His_kin_sub2_dim/P"/>
</dbReference>
<dbReference type="InterPro" id="IPR003594">
    <property type="entry name" value="HATPase_dom"/>
</dbReference>
<accession>A0A917HPB4</accession>
<feature type="signal peptide" evidence="3">
    <location>
        <begin position="1"/>
        <end position="23"/>
    </location>
</feature>
<dbReference type="PANTHER" id="PTHR43547">
    <property type="entry name" value="TWO-COMPONENT HISTIDINE KINASE"/>
    <property type="match status" value="1"/>
</dbReference>
<dbReference type="Pfam" id="PF02518">
    <property type="entry name" value="HATPase_c"/>
    <property type="match status" value="1"/>
</dbReference>
<protein>
    <recommendedName>
        <fullName evidence="4">Histidine kinase/HSP90-like ATPase domain-containing protein</fullName>
    </recommendedName>
</protein>
<dbReference type="Pfam" id="PF07495">
    <property type="entry name" value="Y_Y_Y"/>
    <property type="match status" value="1"/>
</dbReference>
<dbReference type="RefSeq" id="WP_188505665.1">
    <property type="nucleotide sequence ID" value="NZ_BMER01000001.1"/>
</dbReference>
<dbReference type="Proteomes" id="UP000660862">
    <property type="component" value="Unassembled WGS sequence"/>
</dbReference>
<keyword evidence="3" id="KW-0732">Signal</keyword>
<proteinExistence type="predicted"/>
<dbReference type="EMBL" id="BMER01000001">
    <property type="protein sequence ID" value="GGG86011.1"/>
    <property type="molecule type" value="Genomic_DNA"/>
</dbReference>
<dbReference type="Pfam" id="PF07568">
    <property type="entry name" value="HisKA_2"/>
    <property type="match status" value="1"/>
</dbReference>
<dbReference type="Pfam" id="PF07494">
    <property type="entry name" value="Reg_prop"/>
    <property type="match status" value="2"/>
</dbReference>